<keyword evidence="3" id="KW-0540">Nuclease</keyword>
<evidence type="ECO:0000313" key="4">
    <source>
        <dbReference type="Proteomes" id="UP000218323"/>
    </source>
</evidence>
<feature type="region of interest" description="Disordered" evidence="1">
    <location>
        <begin position="1"/>
        <end position="24"/>
    </location>
</feature>
<dbReference type="PANTHER" id="PTHR38590:SF1">
    <property type="entry name" value="BLL0828 PROTEIN"/>
    <property type="match status" value="1"/>
</dbReference>
<dbReference type="InterPro" id="IPR011335">
    <property type="entry name" value="Restrct_endonuc-II-like"/>
</dbReference>
<name>A0A2A4I9M5_9SPHN</name>
<keyword evidence="3" id="KW-0255">Endonuclease</keyword>
<organism evidence="3 4">
    <name type="scientific">Sphingomonas adhaesiva</name>
    <dbReference type="NCBI Taxonomy" id="28212"/>
    <lineage>
        <taxon>Bacteria</taxon>
        <taxon>Pseudomonadati</taxon>
        <taxon>Pseudomonadota</taxon>
        <taxon>Alphaproteobacteria</taxon>
        <taxon>Sphingomonadales</taxon>
        <taxon>Sphingomonadaceae</taxon>
        <taxon>Sphingomonas</taxon>
    </lineage>
</organism>
<evidence type="ECO:0000256" key="1">
    <source>
        <dbReference type="SAM" id="MobiDB-lite"/>
    </source>
</evidence>
<dbReference type="PANTHER" id="PTHR38590">
    <property type="entry name" value="BLL0828 PROTEIN"/>
    <property type="match status" value="1"/>
</dbReference>
<comment type="caution">
    <text evidence="3">The sequence shown here is derived from an EMBL/GenBank/DDBJ whole genome shotgun (WGS) entry which is preliminary data.</text>
</comment>
<dbReference type="SUPFAM" id="SSF52980">
    <property type="entry name" value="Restriction endonuclease-like"/>
    <property type="match status" value="1"/>
</dbReference>
<proteinExistence type="predicted"/>
<dbReference type="GO" id="GO:0004519">
    <property type="term" value="F:endonuclease activity"/>
    <property type="evidence" value="ECO:0007669"/>
    <property type="project" value="UniProtKB-KW"/>
</dbReference>
<sequence>MGYPPLQGEGDRAQRGGGGVPRIPRPEVVTARALRRRMSYPEVLLWQRLRGQATGVKFRKQHPIGPYVVDFYCASARLVIEVDGVGHDGCQVERDELRDGFLRENGYRVLRVRADDVTRDMAAVVAAIVSCAARPLHHASHGPPPRAGEDI</sequence>
<evidence type="ECO:0000259" key="2">
    <source>
        <dbReference type="Pfam" id="PF04480"/>
    </source>
</evidence>
<dbReference type="InterPro" id="IPR047216">
    <property type="entry name" value="Endonuclease_DUF559_bact"/>
</dbReference>
<dbReference type="Proteomes" id="UP000218323">
    <property type="component" value="Unassembled WGS sequence"/>
</dbReference>
<dbReference type="AlphaFoldDB" id="A0A2A4I9M5"/>
<dbReference type="Gene3D" id="3.40.960.10">
    <property type="entry name" value="VSR Endonuclease"/>
    <property type="match status" value="1"/>
</dbReference>
<keyword evidence="4" id="KW-1185">Reference proteome</keyword>
<accession>A0A2A4I9M5</accession>
<gene>
    <name evidence="3" type="ORF">COA07_08230</name>
</gene>
<dbReference type="InterPro" id="IPR007569">
    <property type="entry name" value="DUF559"/>
</dbReference>
<protein>
    <submittedName>
        <fullName evidence="3">Endonuclease domain-containing protein</fullName>
    </submittedName>
</protein>
<evidence type="ECO:0000313" key="3">
    <source>
        <dbReference type="EMBL" id="PCG14510.1"/>
    </source>
</evidence>
<dbReference type="CDD" id="cd01038">
    <property type="entry name" value="Endonuclease_DUF559"/>
    <property type="match status" value="1"/>
</dbReference>
<dbReference type="Pfam" id="PF04480">
    <property type="entry name" value="DUF559"/>
    <property type="match status" value="1"/>
</dbReference>
<feature type="domain" description="DUF559" evidence="2">
    <location>
        <begin position="30"/>
        <end position="130"/>
    </location>
</feature>
<reference evidence="3 4" key="1">
    <citation type="submission" date="2017-09" db="EMBL/GenBank/DDBJ databases">
        <title>Sphingomonas adhaesiva DSM 7418, whole genome shotgun sequence.</title>
        <authorList>
            <person name="Feng G."/>
            <person name="Zhu H."/>
        </authorList>
    </citation>
    <scope>NUCLEOTIDE SEQUENCE [LARGE SCALE GENOMIC DNA]</scope>
    <source>
        <strain evidence="3 4">DSM 7418</strain>
    </source>
</reference>
<keyword evidence="3" id="KW-0378">Hydrolase</keyword>
<dbReference type="EMBL" id="NWVC01000003">
    <property type="protein sequence ID" value="PCG14510.1"/>
    <property type="molecule type" value="Genomic_DNA"/>
</dbReference>